<dbReference type="Pfam" id="PF00565">
    <property type="entry name" value="SNase"/>
    <property type="match status" value="1"/>
</dbReference>
<dbReference type="InterPro" id="IPR016071">
    <property type="entry name" value="Staphylococal_nuclease_OB-fold"/>
</dbReference>
<dbReference type="SMART" id="SM00318">
    <property type="entry name" value="SNc"/>
    <property type="match status" value="1"/>
</dbReference>
<sequence length="121" mass="13868">MSGRIVVSVILCGLQCQPADLRIWDGDTFRVGSSRGEAFRIFNIDAPEIEGRCRYESDLAQQSKRRLADLLEKRRVQIRRLHKDRYGRTLAAISVDGHDVGDLLVREGLARTWSGRREPWC</sequence>
<organism evidence="2 3">
    <name type="scientific">Agrobacterium tumefaciens</name>
    <dbReference type="NCBI Taxonomy" id="358"/>
    <lineage>
        <taxon>Bacteria</taxon>
        <taxon>Pseudomonadati</taxon>
        <taxon>Pseudomonadota</taxon>
        <taxon>Alphaproteobacteria</taxon>
        <taxon>Hyphomicrobiales</taxon>
        <taxon>Rhizobiaceae</taxon>
        <taxon>Rhizobium/Agrobacterium group</taxon>
        <taxon>Agrobacterium</taxon>
        <taxon>Agrobacterium tumefaciens complex</taxon>
    </lineage>
</organism>
<feature type="domain" description="TNase-like" evidence="1">
    <location>
        <begin position="22"/>
        <end position="121"/>
    </location>
</feature>
<comment type="caution">
    <text evidence="2">The sequence shown here is derived from an EMBL/GenBank/DDBJ whole genome shotgun (WGS) entry which is preliminary data.</text>
</comment>
<evidence type="ECO:0000313" key="3">
    <source>
        <dbReference type="Proteomes" id="UP000702952"/>
    </source>
</evidence>
<dbReference type="PROSITE" id="PS50830">
    <property type="entry name" value="TNASE_3"/>
    <property type="match status" value="1"/>
</dbReference>
<proteinExistence type="predicted"/>
<reference evidence="2" key="1">
    <citation type="journal article" date="2020" name="Science">
        <title>Unexpected conservation and global transmission of agrobacterial virulence plasmids.</title>
        <authorList>
            <person name="Weisberg A.J."/>
            <person name="Davis E.W. 2nd"/>
            <person name="Tabima J."/>
            <person name="Belcher M.S."/>
            <person name="Miller M."/>
            <person name="Kuo C.H."/>
            <person name="Loper J.E."/>
            <person name="Grunwald N.J."/>
            <person name="Putnam M.L."/>
            <person name="Chang J.H."/>
        </authorList>
    </citation>
    <scope>NUCLEOTIDE SEQUENCE</scope>
    <source>
        <strain evidence="2">17-1853-1a</strain>
    </source>
</reference>
<dbReference type="RefSeq" id="WP_174021640.1">
    <property type="nucleotide sequence ID" value="NZ_JAAMAW010000022.1"/>
</dbReference>
<dbReference type="AlphaFoldDB" id="A0AA44FCS4"/>
<dbReference type="Gene3D" id="2.40.50.90">
    <property type="match status" value="1"/>
</dbReference>
<gene>
    <name evidence="2" type="ORF">G6M46_28600</name>
</gene>
<accession>A0AA44FCS4</accession>
<protein>
    <submittedName>
        <fullName evidence="2">Thermonuclease family protein</fullName>
    </submittedName>
</protein>
<evidence type="ECO:0000259" key="1">
    <source>
        <dbReference type="PROSITE" id="PS50830"/>
    </source>
</evidence>
<dbReference type="EMBL" id="JAAMAY010000043">
    <property type="protein sequence ID" value="NTC32106.1"/>
    <property type="molecule type" value="Genomic_DNA"/>
</dbReference>
<dbReference type="Proteomes" id="UP000702952">
    <property type="component" value="Unassembled WGS sequence"/>
</dbReference>
<dbReference type="InterPro" id="IPR035437">
    <property type="entry name" value="SNase_OB-fold_sf"/>
</dbReference>
<name>A0AA44FCS4_AGRTU</name>
<evidence type="ECO:0000313" key="2">
    <source>
        <dbReference type="EMBL" id="NTC32106.1"/>
    </source>
</evidence>
<dbReference type="SUPFAM" id="SSF50199">
    <property type="entry name" value="Staphylococcal nuclease"/>
    <property type="match status" value="1"/>
</dbReference>